<reference evidence="2" key="1">
    <citation type="submission" date="2020-06" db="EMBL/GenBank/DDBJ databases">
        <authorList>
            <person name="Li T."/>
            <person name="Hu X."/>
            <person name="Zhang T."/>
            <person name="Song X."/>
            <person name="Zhang H."/>
            <person name="Dai N."/>
            <person name="Sheng W."/>
            <person name="Hou X."/>
            <person name="Wei L."/>
        </authorList>
    </citation>
    <scope>NUCLEOTIDE SEQUENCE</scope>
    <source>
        <strain evidence="2">G02</strain>
        <tissue evidence="2">Leaf</tissue>
    </source>
</reference>
<feature type="region of interest" description="Disordered" evidence="1">
    <location>
        <begin position="1"/>
        <end position="51"/>
    </location>
</feature>
<evidence type="ECO:0008006" key="3">
    <source>
        <dbReference type="Google" id="ProtNLM"/>
    </source>
</evidence>
<accession>A0AAW2KUU8</accession>
<dbReference type="NCBIfam" id="TIGR01589">
    <property type="entry name" value="A_thal_3526"/>
    <property type="match status" value="1"/>
</dbReference>
<feature type="compositionally biased region" description="Polar residues" evidence="1">
    <location>
        <begin position="17"/>
        <end position="33"/>
    </location>
</feature>
<dbReference type="Pfam" id="PF09713">
    <property type="entry name" value="A_thal_3526"/>
    <property type="match status" value="1"/>
</dbReference>
<evidence type="ECO:0000313" key="2">
    <source>
        <dbReference type="EMBL" id="KAL0309323.1"/>
    </source>
</evidence>
<dbReference type="AlphaFoldDB" id="A0AAW2KUU8"/>
<proteinExistence type="predicted"/>
<sequence length="372" mass="40717">MKNVQDQQNSEDIKPSNLVSHDSRTVQPNNATETPIPDSGSISASSNDKRKVSREDIELVQNLIERCLQLYMNKDEVVKTLLNRARIDPGFTTLVWQKLEDENAEFFRSYYIRLKLKKQIILFNHLLEHQYHVMKYPVPPKVPLAPMHNGIHPMPVNNLPMGYPIMQQPPIHAIGQPHVGPVRYSTSGCHVVNGVPAPGNFLQMRTNSGNNTAINTNTADLSPVMPPNNAVSSISDMPVSPTSVASSGHFPFSASEISGMGVESSVLDSAFTSEAASSVGLQLPPDNGAGNSRDSLGSWAQIPWDFSLSYLTPDLSNLGDLGALENYPTSPFLPSDSDILLDSPEQEDIVEEFFVDSDSVPGQCPPPDEEKS</sequence>
<evidence type="ECO:0000256" key="1">
    <source>
        <dbReference type="SAM" id="MobiDB-lite"/>
    </source>
</evidence>
<comment type="caution">
    <text evidence="2">The sequence shown here is derived from an EMBL/GenBank/DDBJ whole genome shotgun (WGS) entry which is preliminary data.</text>
</comment>
<gene>
    <name evidence="2" type="ORF">Sradi_5874600</name>
</gene>
<protein>
    <recommendedName>
        <fullName evidence="3">Angiotensin-converting enzyme 2</fullName>
    </recommendedName>
</protein>
<dbReference type="EMBL" id="JACGWJ010000027">
    <property type="protein sequence ID" value="KAL0309323.1"/>
    <property type="molecule type" value="Genomic_DNA"/>
</dbReference>
<organism evidence="2">
    <name type="scientific">Sesamum radiatum</name>
    <name type="common">Black benniseed</name>
    <dbReference type="NCBI Taxonomy" id="300843"/>
    <lineage>
        <taxon>Eukaryota</taxon>
        <taxon>Viridiplantae</taxon>
        <taxon>Streptophyta</taxon>
        <taxon>Embryophyta</taxon>
        <taxon>Tracheophyta</taxon>
        <taxon>Spermatophyta</taxon>
        <taxon>Magnoliopsida</taxon>
        <taxon>eudicotyledons</taxon>
        <taxon>Gunneridae</taxon>
        <taxon>Pentapetalae</taxon>
        <taxon>asterids</taxon>
        <taxon>lamiids</taxon>
        <taxon>Lamiales</taxon>
        <taxon>Pedaliaceae</taxon>
        <taxon>Sesamum</taxon>
    </lineage>
</organism>
<dbReference type="PANTHER" id="PTHR31871:SF9">
    <property type="entry name" value="HELICASE WITH ZINC FINGER PROTEIN"/>
    <property type="match status" value="1"/>
</dbReference>
<reference evidence="2" key="2">
    <citation type="journal article" date="2024" name="Plant">
        <title>Genomic evolution and insights into agronomic trait innovations of Sesamum species.</title>
        <authorList>
            <person name="Miao H."/>
            <person name="Wang L."/>
            <person name="Qu L."/>
            <person name="Liu H."/>
            <person name="Sun Y."/>
            <person name="Le M."/>
            <person name="Wang Q."/>
            <person name="Wei S."/>
            <person name="Zheng Y."/>
            <person name="Lin W."/>
            <person name="Duan Y."/>
            <person name="Cao H."/>
            <person name="Xiong S."/>
            <person name="Wang X."/>
            <person name="Wei L."/>
            <person name="Li C."/>
            <person name="Ma Q."/>
            <person name="Ju M."/>
            <person name="Zhao R."/>
            <person name="Li G."/>
            <person name="Mu C."/>
            <person name="Tian Q."/>
            <person name="Mei H."/>
            <person name="Zhang T."/>
            <person name="Gao T."/>
            <person name="Zhang H."/>
        </authorList>
    </citation>
    <scope>NUCLEOTIDE SEQUENCE</scope>
    <source>
        <strain evidence="2">G02</strain>
    </source>
</reference>
<name>A0AAW2KUU8_SESRA</name>
<dbReference type="InterPro" id="IPR006476">
    <property type="entry name" value="CHP01589_pln"/>
</dbReference>
<dbReference type="PANTHER" id="PTHR31871">
    <property type="entry name" value="OS02G0137100 PROTEIN"/>
    <property type="match status" value="1"/>
</dbReference>
<feature type="compositionally biased region" description="Polar residues" evidence="1">
    <location>
        <begin position="1"/>
        <end position="10"/>
    </location>
</feature>